<evidence type="ECO:0000313" key="1">
    <source>
        <dbReference type="EMBL" id="SVC41309.1"/>
    </source>
</evidence>
<protein>
    <recommendedName>
        <fullName evidence="2">Enoyl-CoA hydratase</fullName>
    </recommendedName>
</protein>
<accession>A0A382LX38</accession>
<feature type="non-terminal residue" evidence="1">
    <location>
        <position position="1"/>
    </location>
</feature>
<proteinExistence type="predicted"/>
<reference evidence="1" key="1">
    <citation type="submission" date="2018-05" db="EMBL/GenBank/DDBJ databases">
        <authorList>
            <person name="Lanie J.A."/>
            <person name="Ng W.-L."/>
            <person name="Kazmierczak K.M."/>
            <person name="Andrzejewski T.M."/>
            <person name="Davidsen T.M."/>
            <person name="Wayne K.J."/>
            <person name="Tettelin H."/>
            <person name="Glass J.I."/>
            <person name="Rusch D."/>
            <person name="Podicherti R."/>
            <person name="Tsui H.-C.T."/>
            <person name="Winkler M.E."/>
        </authorList>
    </citation>
    <scope>NUCLEOTIDE SEQUENCE</scope>
</reference>
<gene>
    <name evidence="1" type="ORF">METZ01_LOCUS294163</name>
</gene>
<sequence>KAREIGKLIAGNDSRMVQGIKALLVEDVGSRWRDHYDNEHAALSGDLQPTPILEGFKPFIDRKGRKAE</sequence>
<dbReference type="EMBL" id="UINC01089867">
    <property type="protein sequence ID" value="SVC41309.1"/>
    <property type="molecule type" value="Genomic_DNA"/>
</dbReference>
<name>A0A382LX38_9ZZZZ</name>
<evidence type="ECO:0008006" key="2">
    <source>
        <dbReference type="Google" id="ProtNLM"/>
    </source>
</evidence>
<organism evidence="1">
    <name type="scientific">marine metagenome</name>
    <dbReference type="NCBI Taxonomy" id="408172"/>
    <lineage>
        <taxon>unclassified sequences</taxon>
        <taxon>metagenomes</taxon>
        <taxon>ecological metagenomes</taxon>
    </lineage>
</organism>
<dbReference type="AlphaFoldDB" id="A0A382LX38"/>